<sequence length="159" mass="16964">MKPGFFLPLIIASCLLPAGAKDDAKNPLDSPVALFKECYVPVMENNLGAVLRNTNRGFVLRGAGTHERAAPDCPASDDLIELDVAVRDATEIPAFEDKTEKKGELTVRTVRFPAFPPGQKIKEAQGLVVTLTCGPNADEESLAAIGKCVDAVKKTTGQK</sequence>
<evidence type="ECO:0000313" key="1">
    <source>
        <dbReference type="EMBL" id="MEK7950543.1"/>
    </source>
</evidence>
<dbReference type="Proteomes" id="UP001371305">
    <property type="component" value="Unassembled WGS sequence"/>
</dbReference>
<evidence type="ECO:0000313" key="2">
    <source>
        <dbReference type="Proteomes" id="UP001371305"/>
    </source>
</evidence>
<reference evidence="1 2" key="1">
    <citation type="submission" date="2024-04" db="EMBL/GenBank/DDBJ databases">
        <title>Luteolibacter sp. isolated from soil.</title>
        <authorList>
            <person name="An J."/>
        </authorList>
    </citation>
    <scope>NUCLEOTIDE SEQUENCE [LARGE SCALE GENOMIC DNA]</scope>
    <source>
        <strain evidence="1 2">Y139</strain>
    </source>
</reference>
<dbReference type="EMBL" id="JBBUKT010000003">
    <property type="protein sequence ID" value="MEK7950543.1"/>
    <property type="molecule type" value="Genomic_DNA"/>
</dbReference>
<proteinExistence type="predicted"/>
<name>A0ABU9ASK2_9BACT</name>
<gene>
    <name evidence="1" type="ORF">WKV53_08555</name>
</gene>
<keyword evidence="2" id="KW-1185">Reference proteome</keyword>
<dbReference type="RefSeq" id="WP_341404151.1">
    <property type="nucleotide sequence ID" value="NZ_JBBUKT010000003.1"/>
</dbReference>
<protein>
    <submittedName>
        <fullName evidence="1">Uncharacterized protein</fullName>
    </submittedName>
</protein>
<organism evidence="1 2">
    <name type="scientific">Luteolibacter soli</name>
    <dbReference type="NCBI Taxonomy" id="3135280"/>
    <lineage>
        <taxon>Bacteria</taxon>
        <taxon>Pseudomonadati</taxon>
        <taxon>Verrucomicrobiota</taxon>
        <taxon>Verrucomicrobiia</taxon>
        <taxon>Verrucomicrobiales</taxon>
        <taxon>Verrucomicrobiaceae</taxon>
        <taxon>Luteolibacter</taxon>
    </lineage>
</organism>
<comment type="caution">
    <text evidence="1">The sequence shown here is derived from an EMBL/GenBank/DDBJ whole genome shotgun (WGS) entry which is preliminary data.</text>
</comment>
<accession>A0ABU9ASK2</accession>